<protein>
    <submittedName>
        <fullName evidence="3">Oxidoreductase</fullName>
    </submittedName>
</protein>
<dbReference type="InterPro" id="IPR002347">
    <property type="entry name" value="SDR_fam"/>
</dbReference>
<keyword evidence="2" id="KW-0560">Oxidoreductase</keyword>
<dbReference type="PRINTS" id="PR00081">
    <property type="entry name" value="GDHRDH"/>
</dbReference>
<comment type="caution">
    <text evidence="3">The sequence shown here is derived from an EMBL/GenBank/DDBJ whole genome shotgun (WGS) entry which is preliminary data.</text>
</comment>
<comment type="similarity">
    <text evidence="1">Belongs to the short-chain dehydrogenases/reductases (SDR) family.</text>
</comment>
<evidence type="ECO:0000313" key="4">
    <source>
        <dbReference type="Proteomes" id="UP000249130"/>
    </source>
</evidence>
<dbReference type="Pfam" id="PF00106">
    <property type="entry name" value="adh_short"/>
    <property type="match status" value="1"/>
</dbReference>
<dbReference type="PROSITE" id="PS00061">
    <property type="entry name" value="ADH_SHORT"/>
    <property type="match status" value="1"/>
</dbReference>
<dbReference type="SUPFAM" id="SSF51735">
    <property type="entry name" value="NAD(P)-binding Rossmann-fold domains"/>
    <property type="match status" value="1"/>
</dbReference>
<proteinExistence type="inferred from homology"/>
<gene>
    <name evidence="3" type="ORF">CH341_22025</name>
</gene>
<dbReference type="CDD" id="cd05233">
    <property type="entry name" value="SDR_c"/>
    <property type="match status" value="1"/>
</dbReference>
<organism evidence="3 4">
    <name type="scientific">Rhodoplanes roseus</name>
    <dbReference type="NCBI Taxonomy" id="29409"/>
    <lineage>
        <taxon>Bacteria</taxon>
        <taxon>Pseudomonadati</taxon>
        <taxon>Pseudomonadota</taxon>
        <taxon>Alphaproteobacteria</taxon>
        <taxon>Hyphomicrobiales</taxon>
        <taxon>Nitrobacteraceae</taxon>
        <taxon>Rhodoplanes</taxon>
    </lineage>
</organism>
<dbReference type="EMBL" id="NPEX01000195">
    <property type="protein sequence ID" value="RAI41291.1"/>
    <property type="molecule type" value="Genomic_DNA"/>
</dbReference>
<dbReference type="GO" id="GO:0016020">
    <property type="term" value="C:membrane"/>
    <property type="evidence" value="ECO:0007669"/>
    <property type="project" value="TreeGrafter"/>
</dbReference>
<dbReference type="InterPro" id="IPR020904">
    <property type="entry name" value="Sc_DH/Rdtase_CS"/>
</dbReference>
<sequence>MASSTRPDDTRATGQAGTRPLAIVTGASTGIGFELAKTCARNGFDLLVAADEPRIHNAAENFRELGAEVESVEADLATLEGVDRLFAAAGGRPVEALLANAGRGLGHGFLEQPIDDVRHVIDTNITGTIYLVQKVAREMRARGSGRIMLTGSIAGFVPGTYQAVYNGTKAFIDSFSFALRNELKDTGVTVTCLMPGPTDTEFFERAGMTDTKVGSAEKDDPAMVAETGFAAMMKGEGDVVSGWKNKLQTILATVTPSGLLAEQHRKMAEPGSGRS</sequence>
<dbReference type="OrthoDB" id="9808814at2"/>
<evidence type="ECO:0000313" key="3">
    <source>
        <dbReference type="EMBL" id="RAI41291.1"/>
    </source>
</evidence>
<dbReference type="RefSeq" id="WP_111421145.1">
    <property type="nucleotide sequence ID" value="NZ_NPEX01000195.1"/>
</dbReference>
<reference evidence="3 4" key="1">
    <citation type="submission" date="2017-07" db="EMBL/GenBank/DDBJ databases">
        <title>Draft Genome Sequences of Select Purple Nonsulfur Bacteria.</title>
        <authorList>
            <person name="Lasarre B."/>
            <person name="Mckinlay J.B."/>
        </authorList>
    </citation>
    <scope>NUCLEOTIDE SEQUENCE [LARGE SCALE GENOMIC DNA]</scope>
    <source>
        <strain evidence="3 4">DSM 5909</strain>
    </source>
</reference>
<keyword evidence="4" id="KW-1185">Reference proteome</keyword>
<dbReference type="Gene3D" id="3.40.50.720">
    <property type="entry name" value="NAD(P)-binding Rossmann-like Domain"/>
    <property type="match status" value="1"/>
</dbReference>
<dbReference type="PANTHER" id="PTHR44196:SF2">
    <property type="entry name" value="SHORT-CHAIN DEHYDROGENASE-RELATED"/>
    <property type="match status" value="1"/>
</dbReference>
<dbReference type="PANTHER" id="PTHR44196">
    <property type="entry name" value="DEHYDROGENASE/REDUCTASE SDR FAMILY MEMBER 7B"/>
    <property type="match status" value="1"/>
</dbReference>
<evidence type="ECO:0000256" key="1">
    <source>
        <dbReference type="ARBA" id="ARBA00006484"/>
    </source>
</evidence>
<dbReference type="GO" id="GO:0016491">
    <property type="term" value="F:oxidoreductase activity"/>
    <property type="evidence" value="ECO:0007669"/>
    <property type="project" value="UniProtKB-KW"/>
</dbReference>
<accession>A0A327KSF0</accession>
<dbReference type="InterPro" id="IPR036291">
    <property type="entry name" value="NAD(P)-bd_dom_sf"/>
</dbReference>
<name>A0A327KSF0_9BRAD</name>
<dbReference type="AlphaFoldDB" id="A0A327KSF0"/>
<evidence type="ECO:0000256" key="2">
    <source>
        <dbReference type="ARBA" id="ARBA00023002"/>
    </source>
</evidence>
<dbReference type="Proteomes" id="UP000249130">
    <property type="component" value="Unassembled WGS sequence"/>
</dbReference>